<dbReference type="EnsemblMetazoa" id="ASIC018427-RA">
    <property type="protein sequence ID" value="ASIC018427-PA"/>
    <property type="gene ID" value="ASIC018427"/>
</dbReference>
<dbReference type="SUPFAM" id="SSF55120">
    <property type="entry name" value="Pseudouridine synthase"/>
    <property type="match status" value="1"/>
</dbReference>
<dbReference type="InterPro" id="IPR020103">
    <property type="entry name" value="PsdUridine_synth_cat_dom_sf"/>
</dbReference>
<keyword evidence="2" id="KW-0819">tRNA processing</keyword>
<dbReference type="Proteomes" id="UP000030765">
    <property type="component" value="Unassembled WGS sequence"/>
</dbReference>
<evidence type="ECO:0000313" key="7">
    <source>
        <dbReference type="EMBL" id="KFB50401.1"/>
    </source>
</evidence>
<dbReference type="GO" id="GO:0008033">
    <property type="term" value="P:tRNA processing"/>
    <property type="evidence" value="ECO:0007669"/>
    <property type="project" value="UniProtKB-KW"/>
</dbReference>
<evidence type="ECO:0000313" key="8">
    <source>
        <dbReference type="EnsemblMetazoa" id="ASIC018427-PA"/>
    </source>
</evidence>
<dbReference type="Gene3D" id="3.30.2350.20">
    <property type="entry name" value="TruD, catalytic domain"/>
    <property type="match status" value="2"/>
</dbReference>
<keyword evidence="9" id="KW-1185">Reference proteome</keyword>
<proteinExistence type="inferred from homology"/>
<comment type="catalytic activity">
    <reaction evidence="4">
        <text>a uridine in tRNA = a pseudouridine in tRNA</text>
        <dbReference type="Rhea" id="RHEA:54572"/>
        <dbReference type="Rhea" id="RHEA-COMP:13339"/>
        <dbReference type="Rhea" id="RHEA-COMP:13934"/>
        <dbReference type="ChEBI" id="CHEBI:65314"/>
        <dbReference type="ChEBI" id="CHEBI:65315"/>
    </reaction>
</comment>
<organism evidence="7">
    <name type="scientific">Anopheles sinensis</name>
    <name type="common">Mosquito</name>
    <dbReference type="NCBI Taxonomy" id="74873"/>
    <lineage>
        <taxon>Eukaryota</taxon>
        <taxon>Metazoa</taxon>
        <taxon>Ecdysozoa</taxon>
        <taxon>Arthropoda</taxon>
        <taxon>Hexapoda</taxon>
        <taxon>Insecta</taxon>
        <taxon>Pterygota</taxon>
        <taxon>Neoptera</taxon>
        <taxon>Endopterygota</taxon>
        <taxon>Diptera</taxon>
        <taxon>Nematocera</taxon>
        <taxon>Culicoidea</taxon>
        <taxon>Culicidae</taxon>
        <taxon>Anophelinae</taxon>
        <taxon>Anopheles</taxon>
    </lineage>
</organism>
<dbReference type="OMA" id="WINYFGH"/>
<accession>A0A084WJK7</accession>
<keyword evidence="3" id="KW-0413">Isomerase</keyword>
<evidence type="ECO:0000256" key="5">
    <source>
        <dbReference type="SAM" id="MobiDB-lite"/>
    </source>
</evidence>
<dbReference type="EMBL" id="ATLV01024038">
    <property type="status" value="NOT_ANNOTATED_CDS"/>
    <property type="molecule type" value="Genomic_DNA"/>
</dbReference>
<feature type="domain" description="TRUD" evidence="6">
    <location>
        <begin position="312"/>
        <end position="577"/>
    </location>
</feature>
<dbReference type="GO" id="GO:0009982">
    <property type="term" value="F:pseudouridine synthase activity"/>
    <property type="evidence" value="ECO:0007669"/>
    <property type="project" value="InterPro"/>
</dbReference>
<dbReference type="PIRSF" id="PIRSF037016">
    <property type="entry name" value="Pseudouridin_synth_euk_prd"/>
    <property type="match status" value="1"/>
</dbReference>
<dbReference type="GO" id="GO:0003723">
    <property type="term" value="F:RNA binding"/>
    <property type="evidence" value="ECO:0007669"/>
    <property type="project" value="InterPro"/>
</dbReference>
<evidence type="ECO:0000256" key="1">
    <source>
        <dbReference type="ARBA" id="ARBA00007953"/>
    </source>
</evidence>
<dbReference type="InterPro" id="IPR011760">
    <property type="entry name" value="PsdUridine_synth_TruD_insert"/>
</dbReference>
<dbReference type="VEuPathDB" id="VectorBase:ASIS019851"/>
<feature type="region of interest" description="Disordered" evidence="5">
    <location>
        <begin position="481"/>
        <end position="502"/>
    </location>
</feature>
<feature type="compositionally biased region" description="Polar residues" evidence="5">
    <location>
        <begin position="661"/>
        <end position="671"/>
    </location>
</feature>
<dbReference type="CDD" id="cd02576">
    <property type="entry name" value="PseudoU_synth_ScPUS7"/>
    <property type="match status" value="1"/>
</dbReference>
<comment type="similarity">
    <text evidence="1">Belongs to the pseudouridine synthase TruD family.</text>
</comment>
<dbReference type="InterPro" id="IPR042214">
    <property type="entry name" value="TruD_catalytic"/>
</dbReference>
<feature type="compositionally biased region" description="Basic residues" evidence="5">
    <location>
        <begin position="1"/>
        <end position="13"/>
    </location>
</feature>
<dbReference type="OrthoDB" id="447290at2759"/>
<dbReference type="GO" id="GO:0005634">
    <property type="term" value="C:nucleus"/>
    <property type="evidence" value="ECO:0007669"/>
    <property type="project" value="TreeGrafter"/>
</dbReference>
<dbReference type="EMBL" id="KE525348">
    <property type="protein sequence ID" value="KFB50401.1"/>
    <property type="molecule type" value="Genomic_DNA"/>
</dbReference>
<name>A0A084WJK7_ANOSI</name>
<feature type="region of interest" description="Disordered" evidence="5">
    <location>
        <begin position="648"/>
        <end position="702"/>
    </location>
</feature>
<dbReference type="AlphaFoldDB" id="A0A084WJK7"/>
<dbReference type="STRING" id="74873.A0A084WJK7"/>
<dbReference type="InterPro" id="IPR001656">
    <property type="entry name" value="PsdUridine_synth_TruD"/>
</dbReference>
<protein>
    <submittedName>
        <fullName evidence="7">AGAP005743-PA-like protein</fullName>
    </submittedName>
</protein>
<evidence type="ECO:0000256" key="2">
    <source>
        <dbReference type="ARBA" id="ARBA00022694"/>
    </source>
</evidence>
<sequence>MNRGRFNHGKRRSGPFNKGSQYGGRDRQPKTNAVRTSFISEKDIHCTEYVSKLEGFQGVLKSRFSDFHVNEIDADGEEAILTETALPKPPTVEADAATDANDQPIDPNEELIRLITSENLQRIQEIVDGKGDEPAVEVDVTELSKQDRTTIHTRVKALFGSAVVGSTLTRDERKWIRFAKYDKATVRDRREKWVWPHPYTYFMLYKENLDTIQATLQLSQKLHCAPSVLTTAGTKDRRAKTTQWMCIKTREPSKIAAAARGLPNVTVGNFTFKPTTLKLGMLQGNRFRIALRHVTVEDQIINASMEHLREKGFINYYGLQRFGNCASVPTYRIGIELLKGSWKEACDLILHPREDEPPYMQEMRSVWQKTHNAAEALKKVRSTNKSVEAQLLHWLANHGNKDYIGAIEHLPRNVRLLYMHAYQSLIWNRVASRRIREYGLEPRVGDLVYLDKTVEATAQQEASAVAVEEDLTNLEVYEAQPGEDDQQLNEEDENVSSDPSPFKSLVRPLTADDIASGRYTMFDIVLSLPGHDITYPDNECARWYEEALGEESLSSEKLKRKSKKHSLTGAYRKLFVRPERMEWKIVHYEKPTDTLILSDVEKMKKVPEPPFATWAEKENSLKAVLMDFRLPPSTYATMALREILKTDTSASNQRTLEKSGQENTADSSVATEQDAKKEASEQQPDDEPVCKIAKISPEKIMF</sequence>
<dbReference type="VEuPathDB" id="VectorBase:ASIC018427"/>
<evidence type="ECO:0000259" key="6">
    <source>
        <dbReference type="PROSITE" id="PS50984"/>
    </source>
</evidence>
<dbReference type="Pfam" id="PF01142">
    <property type="entry name" value="TruD"/>
    <property type="match status" value="1"/>
</dbReference>
<dbReference type="GO" id="GO:0001522">
    <property type="term" value="P:pseudouridine synthesis"/>
    <property type="evidence" value="ECO:0007669"/>
    <property type="project" value="InterPro"/>
</dbReference>
<reference evidence="8" key="2">
    <citation type="submission" date="2020-05" db="UniProtKB">
        <authorList>
            <consortium name="EnsemblMetazoa"/>
        </authorList>
    </citation>
    <scope>IDENTIFICATION</scope>
</reference>
<gene>
    <name evidence="7" type="ORF">ZHAS_00018427</name>
</gene>
<reference evidence="7 9" key="1">
    <citation type="journal article" date="2014" name="BMC Genomics">
        <title>Genome sequence of Anopheles sinensis provides insight into genetics basis of mosquito competence for malaria parasites.</title>
        <authorList>
            <person name="Zhou D."/>
            <person name="Zhang D."/>
            <person name="Ding G."/>
            <person name="Shi L."/>
            <person name="Hou Q."/>
            <person name="Ye Y."/>
            <person name="Xu Y."/>
            <person name="Zhou H."/>
            <person name="Xiong C."/>
            <person name="Li S."/>
            <person name="Yu J."/>
            <person name="Hong S."/>
            <person name="Yu X."/>
            <person name="Zou P."/>
            <person name="Chen C."/>
            <person name="Chang X."/>
            <person name="Wang W."/>
            <person name="Lv Y."/>
            <person name="Sun Y."/>
            <person name="Ma L."/>
            <person name="Shen B."/>
            <person name="Zhu C."/>
        </authorList>
    </citation>
    <scope>NUCLEOTIDE SEQUENCE [LARGE SCALE GENOMIC DNA]</scope>
</reference>
<feature type="compositionally biased region" description="Acidic residues" evidence="5">
    <location>
        <begin position="481"/>
        <end position="495"/>
    </location>
</feature>
<evidence type="ECO:0000256" key="4">
    <source>
        <dbReference type="ARBA" id="ARBA00036943"/>
    </source>
</evidence>
<dbReference type="NCBIfam" id="TIGR00094">
    <property type="entry name" value="tRNA_TruD_broad"/>
    <property type="match status" value="1"/>
</dbReference>
<dbReference type="PANTHER" id="PTHR13326:SF31">
    <property type="entry name" value="PSEUDOURIDYLATE SYNTHASE 7 HOMOLOG"/>
    <property type="match status" value="1"/>
</dbReference>
<evidence type="ECO:0000256" key="3">
    <source>
        <dbReference type="ARBA" id="ARBA00023235"/>
    </source>
</evidence>
<dbReference type="PROSITE" id="PS50984">
    <property type="entry name" value="TRUD"/>
    <property type="match status" value="1"/>
</dbReference>
<dbReference type="PANTHER" id="PTHR13326">
    <property type="entry name" value="TRNA PSEUDOURIDINE SYNTHASE D"/>
    <property type="match status" value="1"/>
</dbReference>
<feature type="region of interest" description="Disordered" evidence="5">
    <location>
        <begin position="1"/>
        <end position="33"/>
    </location>
</feature>
<evidence type="ECO:0000313" key="9">
    <source>
        <dbReference type="Proteomes" id="UP000030765"/>
    </source>
</evidence>